<accession>A0A285NRY3</accession>
<dbReference type="Proteomes" id="UP000218627">
    <property type="component" value="Unassembled WGS sequence"/>
</dbReference>
<comment type="similarity">
    <text evidence="1">Belongs to the histone deacetylase family.</text>
</comment>
<dbReference type="Gene3D" id="3.40.800.20">
    <property type="entry name" value="Histone deacetylase domain"/>
    <property type="match status" value="1"/>
</dbReference>
<protein>
    <submittedName>
        <fullName evidence="3">Acetoin utilization deacetylase AcuC</fullName>
    </submittedName>
</protein>
<dbReference type="InterPro" id="IPR023696">
    <property type="entry name" value="Ureohydrolase_dom_sf"/>
</dbReference>
<dbReference type="InterPro" id="IPR037138">
    <property type="entry name" value="His_deacetylse_dom_sf"/>
</dbReference>
<evidence type="ECO:0000259" key="2">
    <source>
        <dbReference type="Pfam" id="PF00850"/>
    </source>
</evidence>
<dbReference type="SUPFAM" id="SSF52768">
    <property type="entry name" value="Arginase/deacetylase"/>
    <property type="match status" value="1"/>
</dbReference>
<organism evidence="3 4">
    <name type="scientific">Hydrogenobacter hydrogenophilus</name>
    <dbReference type="NCBI Taxonomy" id="35835"/>
    <lineage>
        <taxon>Bacteria</taxon>
        <taxon>Pseudomonadati</taxon>
        <taxon>Aquificota</taxon>
        <taxon>Aquificia</taxon>
        <taxon>Aquificales</taxon>
        <taxon>Aquificaceae</taxon>
        <taxon>Hydrogenobacter</taxon>
    </lineage>
</organism>
<evidence type="ECO:0000256" key="1">
    <source>
        <dbReference type="ARBA" id="ARBA00005947"/>
    </source>
</evidence>
<feature type="domain" description="Histone deacetylase" evidence="2">
    <location>
        <begin position="19"/>
        <end position="305"/>
    </location>
</feature>
<dbReference type="PANTHER" id="PTHR10625:SF10">
    <property type="entry name" value="HISTONE DEACETYLASE HDAC1"/>
    <property type="match status" value="1"/>
</dbReference>
<dbReference type="GO" id="GO:0040029">
    <property type="term" value="P:epigenetic regulation of gene expression"/>
    <property type="evidence" value="ECO:0007669"/>
    <property type="project" value="TreeGrafter"/>
</dbReference>
<dbReference type="InterPro" id="IPR000286">
    <property type="entry name" value="HDACs"/>
</dbReference>
<dbReference type="CDD" id="cd09992">
    <property type="entry name" value="HDAC_classII"/>
    <property type="match status" value="1"/>
</dbReference>
<sequence length="309" mass="34977">MRTGFVYDDIYLRHNWKNHPENMDRLISIIQELDRNNLFKSLKKIKPRRAKVEEVALNHDLAYIQEVHDFCQAGGGYLDPDTYAVPDSYETALYAVGGVLEGIDKLIEGEVDTVFCAIRPPGHHAERAKAMGFCLFNNIAVGGWYLLQKGFKRVFIIDFDAHHGNGTQKSFYEEDRVFYFSTHEYPFYPGTGSDKERGAGKGLGYTYNVPLSAGAGDDEYKEIYGKLLPDLVKQFNPEFVLVSAGYDIHRDDPLTYLNVSTEGVRNIVRSILNVCKELKVPSLFALEGGYHLKALAECVRITLETMLEV</sequence>
<evidence type="ECO:0000313" key="4">
    <source>
        <dbReference type="Proteomes" id="UP000218627"/>
    </source>
</evidence>
<dbReference type="RefSeq" id="WP_096600490.1">
    <property type="nucleotide sequence ID" value="NZ_OBEN01000001.1"/>
</dbReference>
<reference evidence="4" key="1">
    <citation type="submission" date="2017-09" db="EMBL/GenBank/DDBJ databases">
        <authorList>
            <person name="Varghese N."/>
            <person name="Submissions S."/>
        </authorList>
    </citation>
    <scope>NUCLEOTIDE SEQUENCE [LARGE SCALE GENOMIC DNA]</scope>
    <source>
        <strain evidence="4">DSM 2913</strain>
    </source>
</reference>
<dbReference type="Pfam" id="PF00850">
    <property type="entry name" value="Hist_deacetyl"/>
    <property type="match status" value="1"/>
</dbReference>
<proteinExistence type="inferred from homology"/>
<name>A0A285NRY3_9AQUI</name>
<dbReference type="OrthoDB" id="9808367at2"/>
<dbReference type="PRINTS" id="PR01270">
    <property type="entry name" value="HDASUPER"/>
</dbReference>
<dbReference type="EMBL" id="OBEN01000001">
    <property type="protein sequence ID" value="SNZ11948.1"/>
    <property type="molecule type" value="Genomic_DNA"/>
</dbReference>
<gene>
    <name evidence="3" type="ORF">SAMN06265353_0371</name>
</gene>
<dbReference type="AlphaFoldDB" id="A0A285NRY3"/>
<dbReference type="InterPro" id="IPR023801">
    <property type="entry name" value="His_deacetylse_dom"/>
</dbReference>
<evidence type="ECO:0000313" key="3">
    <source>
        <dbReference type="EMBL" id="SNZ11948.1"/>
    </source>
</evidence>
<dbReference type="PANTHER" id="PTHR10625">
    <property type="entry name" value="HISTONE DEACETYLASE HDAC1-RELATED"/>
    <property type="match status" value="1"/>
</dbReference>
<dbReference type="GO" id="GO:0004407">
    <property type="term" value="F:histone deacetylase activity"/>
    <property type="evidence" value="ECO:0007669"/>
    <property type="project" value="TreeGrafter"/>
</dbReference>
<keyword evidence="4" id="KW-1185">Reference proteome</keyword>